<evidence type="ECO:0000313" key="7">
    <source>
        <dbReference type="Proteomes" id="UP000237968"/>
    </source>
</evidence>
<feature type="region of interest" description="Disordered" evidence="4">
    <location>
        <begin position="1"/>
        <end position="39"/>
    </location>
</feature>
<dbReference type="SMART" id="SM00028">
    <property type="entry name" value="TPR"/>
    <property type="match status" value="8"/>
</dbReference>
<dbReference type="Proteomes" id="UP000237968">
    <property type="component" value="Unassembled WGS sequence"/>
</dbReference>
<dbReference type="Gene3D" id="3.30.200.20">
    <property type="entry name" value="Phosphorylase Kinase, domain 1"/>
    <property type="match status" value="1"/>
</dbReference>
<dbReference type="Pfam" id="PF13424">
    <property type="entry name" value="TPR_12"/>
    <property type="match status" value="4"/>
</dbReference>
<evidence type="ECO:0000259" key="5">
    <source>
        <dbReference type="PROSITE" id="PS50011"/>
    </source>
</evidence>
<evidence type="ECO:0000256" key="3">
    <source>
        <dbReference type="PROSITE-ProRule" id="PRU00339"/>
    </source>
</evidence>
<dbReference type="SUPFAM" id="SSF56112">
    <property type="entry name" value="Protein kinase-like (PK-like)"/>
    <property type="match status" value="1"/>
</dbReference>
<dbReference type="InterPro" id="IPR011009">
    <property type="entry name" value="Kinase-like_dom_sf"/>
</dbReference>
<evidence type="ECO:0000256" key="2">
    <source>
        <dbReference type="ARBA" id="ARBA00022803"/>
    </source>
</evidence>
<dbReference type="GO" id="GO:0005524">
    <property type="term" value="F:ATP binding"/>
    <property type="evidence" value="ECO:0007669"/>
    <property type="project" value="InterPro"/>
</dbReference>
<dbReference type="Gene3D" id="1.10.510.10">
    <property type="entry name" value="Transferase(Phosphotransferase) domain 1"/>
    <property type="match status" value="1"/>
</dbReference>
<sequence>MADRPSASAGSEASAELDTPADATQLDMPGSASLPSADADAVAPGTRISRYMVVEVVGSGGVGIVYAAYDPDLDRKVALKQLRRSKLVGQTDAVNQRRSRLRREAQALARLSHPNVVPVYEVATCDDQIYVVMEFVEGRTLGEWLGEAPRAWAEIVGMFIQAARGLAAAHAADIVHRDFKPDNVRVGVDGRVRVLDFGLAAQLREGDPETSVARLQELWDRPFDPDSWSESGEVTREREDVVTREGQVMGTPAYMAPEQASGGAVDARSDQFSFCVALYEALYGTRPFRGRFDDPRRFRDLSRARSLPGTRPEDLPDAIERVLLRGLSLVPGRRFASMDELLAALTSVASGPRRLWWVPVSVMVLAIVALVAFYEGREGSTAVCDDGSGMLEGVWDEAVAAELSEVALRSNQPYAPDTWASVEAGFDQWARQWSRSRLRACEATHVQGDQSLALLERRIACLDLQLIRVESVVAGLRHLEQRPEALLERLPSLGLPSVDSCAAANVLERSPLAPRDEGAAREAQAIRQLLAEVEGLTDVGEFDEAIERGELARERARILEFEPVTAEALLLLGLAVDRQRTQEQRGEGLLREAAWAAQRSGHERVLIRAAAALAATLASDQARFELAKVWAELARAALVHYGHDTDIEAEVHQHLGELAMALGDYDSALAEHRRSLELARSRDGERGPAYIGALRAIGDAHHELGHYGEAGESLGRARALAAASLGAKHPMVPMILDAIGNNEASQGHFDQALELYRRALEINEEVYGAEHRRVAKNLNNLAIIYDETGRYEESIETLERARRILVEELGRAHPDVAFVDVNVGSALQNLGRDHEAIARYQLALKVLEDSLGPEHMAVGVTLQNMGAARMALGAHASALADYGRSQAVLERALGDSHPTLAALELNRAVALRALHRYDEALAADLRALDMREQAFGPDHSESVEVLAGLVETELALGHPERARAYGERAVKIAGEGNTPVEQAELRLALAKALIVDPSAEDRARAEALAGEALVALARARGGAEVRTKIEDWLASEGFELPAD</sequence>
<dbReference type="EC" id="2.7.11.1" evidence="6"/>
<keyword evidence="7" id="KW-1185">Reference proteome</keyword>
<dbReference type="GO" id="GO:0004674">
    <property type="term" value="F:protein serine/threonine kinase activity"/>
    <property type="evidence" value="ECO:0007669"/>
    <property type="project" value="UniProtKB-EC"/>
</dbReference>
<dbReference type="SUPFAM" id="SSF48452">
    <property type="entry name" value="TPR-like"/>
    <property type="match status" value="4"/>
</dbReference>
<feature type="compositionally biased region" description="Low complexity" evidence="4">
    <location>
        <begin position="1"/>
        <end position="16"/>
    </location>
</feature>
<dbReference type="Gene3D" id="1.25.40.10">
    <property type="entry name" value="Tetratricopeptide repeat domain"/>
    <property type="match status" value="3"/>
</dbReference>
<dbReference type="AlphaFoldDB" id="A0A2S9Y0H7"/>
<organism evidence="6 7">
    <name type="scientific">Enhygromyxa salina</name>
    <dbReference type="NCBI Taxonomy" id="215803"/>
    <lineage>
        <taxon>Bacteria</taxon>
        <taxon>Pseudomonadati</taxon>
        <taxon>Myxococcota</taxon>
        <taxon>Polyangia</taxon>
        <taxon>Nannocystales</taxon>
        <taxon>Nannocystaceae</taxon>
        <taxon>Enhygromyxa</taxon>
    </lineage>
</organism>
<feature type="domain" description="Protein kinase" evidence="5">
    <location>
        <begin position="51"/>
        <end position="346"/>
    </location>
</feature>
<dbReference type="OrthoDB" id="146908at2"/>
<dbReference type="PROSITE" id="PS50005">
    <property type="entry name" value="TPR"/>
    <property type="match status" value="2"/>
</dbReference>
<feature type="repeat" description="TPR" evidence="3">
    <location>
        <begin position="649"/>
        <end position="682"/>
    </location>
</feature>
<protein>
    <submittedName>
        <fullName evidence="6">Serine/threonine-protein kinase PrkC</fullName>
        <ecNumber evidence="6">2.7.11.1</ecNumber>
    </submittedName>
</protein>
<keyword evidence="2 3" id="KW-0802">TPR repeat</keyword>
<feature type="repeat" description="TPR" evidence="3">
    <location>
        <begin position="733"/>
        <end position="766"/>
    </location>
</feature>
<dbReference type="InterPro" id="IPR019734">
    <property type="entry name" value="TPR_rpt"/>
</dbReference>
<proteinExistence type="predicted"/>
<dbReference type="InterPro" id="IPR000719">
    <property type="entry name" value="Prot_kinase_dom"/>
</dbReference>
<dbReference type="Pfam" id="PF00069">
    <property type="entry name" value="Pkinase"/>
    <property type="match status" value="1"/>
</dbReference>
<keyword evidence="6" id="KW-0418">Kinase</keyword>
<keyword evidence="1" id="KW-0677">Repeat</keyword>
<evidence type="ECO:0000313" key="6">
    <source>
        <dbReference type="EMBL" id="PRP98511.1"/>
    </source>
</evidence>
<dbReference type="EMBL" id="PVNK01000145">
    <property type="protein sequence ID" value="PRP98511.1"/>
    <property type="molecule type" value="Genomic_DNA"/>
</dbReference>
<reference evidence="6 7" key="1">
    <citation type="submission" date="2018-03" db="EMBL/GenBank/DDBJ databases">
        <title>Draft Genome Sequences of the Obligatory Marine Myxobacteria Enhygromyxa salina SWB005.</title>
        <authorList>
            <person name="Poehlein A."/>
            <person name="Moghaddam J.A."/>
            <person name="Harms H."/>
            <person name="Alanjari M."/>
            <person name="Koenig G.M."/>
            <person name="Daniel R."/>
            <person name="Schaeberle T.F."/>
        </authorList>
    </citation>
    <scope>NUCLEOTIDE SEQUENCE [LARGE SCALE GENOMIC DNA]</scope>
    <source>
        <strain evidence="6 7">SWB005</strain>
    </source>
</reference>
<dbReference type="PANTHER" id="PTHR45641">
    <property type="entry name" value="TETRATRICOPEPTIDE REPEAT PROTEIN (AFU_ORTHOLOGUE AFUA_6G03870)"/>
    <property type="match status" value="1"/>
</dbReference>
<evidence type="ECO:0000256" key="4">
    <source>
        <dbReference type="SAM" id="MobiDB-lite"/>
    </source>
</evidence>
<comment type="caution">
    <text evidence="6">The sequence shown here is derived from an EMBL/GenBank/DDBJ whole genome shotgun (WGS) entry which is preliminary data.</text>
</comment>
<name>A0A2S9Y0H7_9BACT</name>
<dbReference type="InterPro" id="IPR011990">
    <property type="entry name" value="TPR-like_helical_dom_sf"/>
</dbReference>
<dbReference type="PROSITE" id="PS50011">
    <property type="entry name" value="PROTEIN_KINASE_DOM"/>
    <property type="match status" value="1"/>
</dbReference>
<evidence type="ECO:0000256" key="1">
    <source>
        <dbReference type="ARBA" id="ARBA00022737"/>
    </source>
</evidence>
<keyword evidence="6" id="KW-0808">Transferase</keyword>
<gene>
    <name evidence="6" type="primary">prkC_21</name>
    <name evidence="6" type="ORF">ENSA5_29810</name>
</gene>
<accession>A0A2S9Y0H7</accession>
<dbReference type="CDD" id="cd14014">
    <property type="entry name" value="STKc_PknB_like"/>
    <property type="match status" value="1"/>
</dbReference>
<dbReference type="PANTHER" id="PTHR45641:SF19">
    <property type="entry name" value="NEPHROCYSTIN-3"/>
    <property type="match status" value="1"/>
</dbReference>
<dbReference type="RefSeq" id="WP_106392357.1">
    <property type="nucleotide sequence ID" value="NZ_PVNK01000145.1"/>
</dbReference>